<dbReference type="EMBL" id="FMTL01000010">
    <property type="protein sequence ID" value="SCW89147.1"/>
    <property type="molecule type" value="Genomic_DNA"/>
</dbReference>
<organism evidence="2 3">
    <name type="scientific">Pseudomonas peli</name>
    <dbReference type="NCBI Taxonomy" id="592361"/>
    <lineage>
        <taxon>Bacteria</taxon>
        <taxon>Pseudomonadati</taxon>
        <taxon>Pseudomonadota</taxon>
        <taxon>Gammaproteobacteria</taxon>
        <taxon>Pseudomonadales</taxon>
        <taxon>Pseudomonadaceae</taxon>
        <taxon>Pseudomonas</taxon>
    </lineage>
</organism>
<proteinExistence type="predicted"/>
<name>A0AB37ZDC0_9PSED</name>
<comment type="caution">
    <text evidence="2">The sequence shown here is derived from an EMBL/GenBank/DDBJ whole genome shotgun (WGS) entry which is preliminary data.</text>
</comment>
<dbReference type="Proteomes" id="UP000242418">
    <property type="component" value="Unassembled WGS sequence"/>
</dbReference>
<evidence type="ECO:0000313" key="3">
    <source>
        <dbReference type="Proteomes" id="UP000242418"/>
    </source>
</evidence>
<sequence>LEGRKTLGIEARQGRDAEHQRLDAQHESPAGEVGTKAPILCYVLCIIRRFLFVDLADFDIIGKFDYCANSSGSGVMDNMCQQDYDIHPYKEEFISIVLRHVNEQLSAEEWQRFRAHAASSKHRIVGGEAKLDATRAEVVRDSLCSAGIGVPDILSAFPGQEIVIGEIAGHSVYCIPSEGYYFWGIDPVKGFIWDVNLCWPAYTPNW</sequence>
<accession>A0AB37ZDC0</accession>
<keyword evidence="3" id="KW-1185">Reference proteome</keyword>
<reference evidence="2 3" key="1">
    <citation type="submission" date="2016-10" db="EMBL/GenBank/DDBJ databases">
        <authorList>
            <person name="Varghese N."/>
            <person name="Submissions S."/>
        </authorList>
    </citation>
    <scope>NUCLEOTIDE SEQUENCE [LARGE SCALE GENOMIC DNA]</scope>
    <source>
        <strain evidence="2 3">DSM 17833</strain>
    </source>
</reference>
<evidence type="ECO:0000256" key="1">
    <source>
        <dbReference type="SAM" id="MobiDB-lite"/>
    </source>
</evidence>
<dbReference type="RefSeq" id="WP_090256193.1">
    <property type="nucleotide sequence ID" value="NZ_FMTL01000010.1"/>
</dbReference>
<protein>
    <submittedName>
        <fullName evidence="2">Uncharacterized protein</fullName>
    </submittedName>
</protein>
<evidence type="ECO:0000313" key="2">
    <source>
        <dbReference type="EMBL" id="SCW89147.1"/>
    </source>
</evidence>
<feature type="compositionally biased region" description="Basic and acidic residues" evidence="1">
    <location>
        <begin position="12"/>
        <end position="26"/>
    </location>
</feature>
<feature type="non-terminal residue" evidence="2">
    <location>
        <position position="1"/>
    </location>
</feature>
<feature type="region of interest" description="Disordered" evidence="1">
    <location>
        <begin position="12"/>
        <end position="31"/>
    </location>
</feature>
<gene>
    <name evidence="2" type="ORF">SAMN05216370_0001</name>
</gene>
<dbReference type="AlphaFoldDB" id="A0AB37ZDC0"/>